<evidence type="ECO:0000256" key="6">
    <source>
        <dbReference type="ARBA" id="ARBA00022432"/>
    </source>
</evidence>
<comment type="caution">
    <text evidence="15">The sequence shown here is derived from an EMBL/GenBank/DDBJ whole genome shotgun (WGS) entry which is preliminary data.</text>
</comment>
<evidence type="ECO:0000256" key="3">
    <source>
        <dbReference type="ARBA" id="ARBA00006542"/>
    </source>
</evidence>
<accession>A0A5R9G817</accession>
<protein>
    <recommendedName>
        <fullName evidence="5 13">Glucose-6-phosphate isomerase</fullName>
        <ecNumber evidence="5 13">5.3.1.9</ecNumber>
    </recommendedName>
</protein>
<dbReference type="Proteomes" id="UP000309676">
    <property type="component" value="Unassembled WGS sequence"/>
</dbReference>
<comment type="catalytic activity">
    <reaction evidence="12 13">
        <text>alpha-D-glucose 6-phosphate = beta-D-fructose 6-phosphate</text>
        <dbReference type="Rhea" id="RHEA:11816"/>
        <dbReference type="ChEBI" id="CHEBI:57634"/>
        <dbReference type="ChEBI" id="CHEBI:58225"/>
        <dbReference type="EC" id="5.3.1.9"/>
    </reaction>
</comment>
<keyword evidence="11 13" id="KW-0413">Isomerase</keyword>
<dbReference type="EC" id="5.3.1.9" evidence="5 13"/>
<dbReference type="GO" id="GO:0004347">
    <property type="term" value="F:glucose-6-phosphate isomerase activity"/>
    <property type="evidence" value="ECO:0007669"/>
    <property type="project" value="UniProtKB-UniRule"/>
</dbReference>
<evidence type="ECO:0000256" key="5">
    <source>
        <dbReference type="ARBA" id="ARBA00011952"/>
    </source>
</evidence>
<comment type="subunit">
    <text evidence="4 13">Homodimer.</text>
</comment>
<dbReference type="AlphaFoldDB" id="A0A5R9G817"/>
<dbReference type="Gene3D" id="2.60.120.10">
    <property type="entry name" value="Jelly Rolls"/>
    <property type="match status" value="1"/>
</dbReference>
<evidence type="ECO:0000313" key="16">
    <source>
        <dbReference type="Proteomes" id="UP000309676"/>
    </source>
</evidence>
<gene>
    <name evidence="15" type="ORF">FE782_24625</name>
</gene>
<dbReference type="GO" id="GO:0006094">
    <property type="term" value="P:gluconeogenesis"/>
    <property type="evidence" value="ECO:0007669"/>
    <property type="project" value="UniProtKB-UniRule"/>
</dbReference>
<sequence length="204" mass="22528">MSANTRAHDATTGGTPAAPAPFGVYFSLNNGLSDTKPSLKRHLSKMSGMYADDDAYRAMLEKEDTLLYEFYDLGVPEAEGNLAFGTSIVYPGKVGDEYFMTKGHFHTILDTSEVYYCIGGKGFMLMENPEGDVRIEAFSPGRAVYVPGRYAHRSINVGPEPLITFYVFRADAGHDYGSIETKGFRKIVMERDGAPVVVDNPKWK</sequence>
<dbReference type="Pfam" id="PF06560">
    <property type="entry name" value="GPI"/>
    <property type="match status" value="1"/>
</dbReference>
<evidence type="ECO:0000256" key="7">
    <source>
        <dbReference type="ARBA" id="ARBA00022490"/>
    </source>
</evidence>
<dbReference type="PIRSF" id="PIRSF019325">
    <property type="entry name" value="Glucose-6-phosphate_isomerase"/>
    <property type="match status" value="1"/>
</dbReference>
<feature type="domain" description="Glucose-6-phosphate isomerase prokaryote" evidence="14">
    <location>
        <begin position="41"/>
        <end position="190"/>
    </location>
</feature>
<keyword evidence="7 13" id="KW-0963">Cytoplasm</keyword>
<keyword evidence="8" id="KW-0479">Metal-binding</keyword>
<organism evidence="15 16">
    <name type="scientific">Paenibacillus antri</name>
    <dbReference type="NCBI Taxonomy" id="2582848"/>
    <lineage>
        <taxon>Bacteria</taxon>
        <taxon>Bacillati</taxon>
        <taxon>Bacillota</taxon>
        <taxon>Bacilli</taxon>
        <taxon>Bacillales</taxon>
        <taxon>Paenibacillaceae</taxon>
        <taxon>Paenibacillus</taxon>
    </lineage>
</organism>
<evidence type="ECO:0000256" key="10">
    <source>
        <dbReference type="ARBA" id="ARBA00023152"/>
    </source>
</evidence>
<dbReference type="OrthoDB" id="5592106at2"/>
<dbReference type="RefSeq" id="WP_138197021.1">
    <property type="nucleotide sequence ID" value="NZ_VCIW01000020.1"/>
</dbReference>
<dbReference type="UniPathway" id="UPA00109">
    <property type="reaction ID" value="UER00181"/>
</dbReference>
<dbReference type="GO" id="GO:0006096">
    <property type="term" value="P:glycolytic process"/>
    <property type="evidence" value="ECO:0007669"/>
    <property type="project" value="UniProtKB-UniRule"/>
</dbReference>
<evidence type="ECO:0000256" key="8">
    <source>
        <dbReference type="ARBA" id="ARBA00022723"/>
    </source>
</evidence>
<dbReference type="InterPro" id="IPR016758">
    <property type="entry name" value="G6P_isomerase_archaea/bacteria"/>
</dbReference>
<dbReference type="GO" id="GO:0005737">
    <property type="term" value="C:cytoplasm"/>
    <property type="evidence" value="ECO:0007669"/>
    <property type="project" value="UniProtKB-SubCell"/>
</dbReference>
<comment type="pathway">
    <text evidence="2">Carbohydrate degradation; glycolysis; D-glyceraldehyde 3-phosphate and glycerone phosphate from D-glucose: step 2/4.</text>
</comment>
<evidence type="ECO:0000256" key="11">
    <source>
        <dbReference type="ARBA" id="ARBA00023235"/>
    </source>
</evidence>
<dbReference type="InterPro" id="IPR010551">
    <property type="entry name" value="G6P_isomerase_prok"/>
</dbReference>
<evidence type="ECO:0000313" key="15">
    <source>
        <dbReference type="EMBL" id="TLS49578.1"/>
    </source>
</evidence>
<evidence type="ECO:0000256" key="9">
    <source>
        <dbReference type="ARBA" id="ARBA00023004"/>
    </source>
</evidence>
<dbReference type="InterPro" id="IPR014710">
    <property type="entry name" value="RmlC-like_jellyroll"/>
</dbReference>
<keyword evidence="9" id="KW-0408">Iron</keyword>
<evidence type="ECO:0000259" key="14">
    <source>
        <dbReference type="Pfam" id="PF06560"/>
    </source>
</evidence>
<comment type="similarity">
    <text evidence="3 13">Belongs to the archaeal-type GPI family.</text>
</comment>
<dbReference type="SUPFAM" id="SSF51182">
    <property type="entry name" value="RmlC-like cupins"/>
    <property type="match status" value="1"/>
</dbReference>
<keyword evidence="6 13" id="KW-0312">Gluconeogenesis</keyword>
<dbReference type="CDD" id="cd02218">
    <property type="entry name" value="cupin_PGI"/>
    <property type="match status" value="1"/>
</dbReference>
<evidence type="ECO:0000256" key="4">
    <source>
        <dbReference type="ARBA" id="ARBA00011738"/>
    </source>
</evidence>
<reference evidence="15 16" key="1">
    <citation type="submission" date="2019-05" db="EMBL/GenBank/DDBJ databases">
        <authorList>
            <person name="Narsing Rao M.P."/>
            <person name="Li W.J."/>
        </authorList>
    </citation>
    <scope>NUCLEOTIDE SEQUENCE [LARGE SCALE GENOMIC DNA]</scope>
    <source>
        <strain evidence="15 16">SYSU_K30003</strain>
    </source>
</reference>
<keyword evidence="10 13" id="KW-0324">Glycolysis</keyword>
<keyword evidence="16" id="KW-1185">Reference proteome</keyword>
<evidence type="ECO:0000256" key="12">
    <source>
        <dbReference type="ARBA" id="ARBA00029321"/>
    </source>
</evidence>
<dbReference type="InterPro" id="IPR011051">
    <property type="entry name" value="RmlC_Cupin_sf"/>
</dbReference>
<evidence type="ECO:0000256" key="13">
    <source>
        <dbReference type="PIRNR" id="PIRNR019325"/>
    </source>
</evidence>
<evidence type="ECO:0000256" key="2">
    <source>
        <dbReference type="ARBA" id="ARBA00004926"/>
    </source>
</evidence>
<dbReference type="GO" id="GO:0005506">
    <property type="term" value="F:iron ion binding"/>
    <property type="evidence" value="ECO:0007669"/>
    <property type="project" value="UniProtKB-UniRule"/>
</dbReference>
<evidence type="ECO:0000256" key="1">
    <source>
        <dbReference type="ARBA" id="ARBA00004496"/>
    </source>
</evidence>
<comment type="subcellular location">
    <subcellularLocation>
        <location evidence="1 13">Cytoplasm</location>
    </subcellularLocation>
</comment>
<dbReference type="EMBL" id="VCIW01000020">
    <property type="protein sequence ID" value="TLS49578.1"/>
    <property type="molecule type" value="Genomic_DNA"/>
</dbReference>
<name>A0A5R9G817_9BACL</name>
<proteinExistence type="inferred from homology"/>